<dbReference type="Proteomes" id="UP001415857">
    <property type="component" value="Unassembled WGS sequence"/>
</dbReference>
<dbReference type="PANTHER" id="PTHR35766:SF1">
    <property type="entry name" value="OS08G0543600 PROTEIN"/>
    <property type="match status" value="1"/>
</dbReference>
<evidence type="ECO:0000313" key="3">
    <source>
        <dbReference type="EMBL" id="KAK9291458.1"/>
    </source>
</evidence>
<evidence type="ECO:0000256" key="2">
    <source>
        <dbReference type="SAM" id="MobiDB-lite"/>
    </source>
</evidence>
<feature type="region of interest" description="Disordered" evidence="2">
    <location>
        <begin position="316"/>
        <end position="380"/>
    </location>
</feature>
<accession>A0AAP0X979</accession>
<organism evidence="3 4">
    <name type="scientific">Liquidambar formosana</name>
    <name type="common">Formosan gum</name>
    <dbReference type="NCBI Taxonomy" id="63359"/>
    <lineage>
        <taxon>Eukaryota</taxon>
        <taxon>Viridiplantae</taxon>
        <taxon>Streptophyta</taxon>
        <taxon>Embryophyta</taxon>
        <taxon>Tracheophyta</taxon>
        <taxon>Spermatophyta</taxon>
        <taxon>Magnoliopsida</taxon>
        <taxon>eudicotyledons</taxon>
        <taxon>Gunneridae</taxon>
        <taxon>Pentapetalae</taxon>
        <taxon>Saxifragales</taxon>
        <taxon>Altingiaceae</taxon>
        <taxon>Liquidambar</taxon>
    </lineage>
</organism>
<reference evidence="3 4" key="1">
    <citation type="journal article" date="2024" name="Plant J.">
        <title>Genome sequences and population genomics reveal climatic adaptation and genomic divergence between two closely related sweetgum species.</title>
        <authorList>
            <person name="Xu W.Q."/>
            <person name="Ren C.Q."/>
            <person name="Zhang X.Y."/>
            <person name="Comes H.P."/>
            <person name="Liu X.H."/>
            <person name="Li Y.G."/>
            <person name="Kettle C.J."/>
            <person name="Jalonen R."/>
            <person name="Gaisberger H."/>
            <person name="Ma Y.Z."/>
            <person name="Qiu Y.X."/>
        </authorList>
    </citation>
    <scope>NUCLEOTIDE SEQUENCE [LARGE SCALE GENOMIC DNA]</scope>
    <source>
        <strain evidence="3">Hangzhou</strain>
    </source>
</reference>
<feature type="compositionally biased region" description="Polar residues" evidence="2">
    <location>
        <begin position="361"/>
        <end position="379"/>
    </location>
</feature>
<gene>
    <name evidence="3" type="ORF">L1049_019406</name>
</gene>
<dbReference type="AlphaFoldDB" id="A0AAP0X979"/>
<feature type="compositionally biased region" description="Polar residues" evidence="2">
    <location>
        <begin position="323"/>
        <end position="343"/>
    </location>
</feature>
<evidence type="ECO:0000256" key="1">
    <source>
        <dbReference type="SAM" id="Coils"/>
    </source>
</evidence>
<proteinExistence type="predicted"/>
<keyword evidence="1" id="KW-0175">Coiled coil</keyword>
<name>A0AAP0X979_LIQFO</name>
<feature type="compositionally biased region" description="Gly residues" evidence="2">
    <location>
        <begin position="9"/>
        <end position="18"/>
    </location>
</feature>
<feature type="coiled-coil region" evidence="1">
    <location>
        <begin position="128"/>
        <end position="235"/>
    </location>
</feature>
<feature type="compositionally biased region" description="Low complexity" evidence="2">
    <location>
        <begin position="344"/>
        <end position="355"/>
    </location>
</feature>
<sequence>MEAAAGIAVAGGGGGGRGVSLPMSSSRQEWRVVSEHHSTAGDEELERSNLGQSDERTIYEVQQGREPLDVDFCSITIDGSLDNDILQQRLHTVIRQREELQQMEIDLRAQVIARSEIIEMQNSFDAQMKEHADAAVKLQEQLHERERTIHELERKMEEKDRELHAIKLDNEAAWAKEDLLREQNKELATFRRERDNSEVERAQHHQQMLDLQEHIQEKERQFIELQDQHRVAQETILYKDEQLREAQSWIARVQEMDALQSTTNHSLQAELRERTEQYNQLWLGCQRQFAEMDRLHLHTIQQLQLELADARERSGTYADESRVSQTNLKDSSQLGQNNGSQLDGNGSVTSTGNSGILPNGNADNVPSFVSTGNASTQSEHVPGVPIAPSSLLGMPTYLPPGQMTALHPYVMHQQGVPHSVPSHVGQYHSIPAISSLQHWQNQQAVSEASQTSTQNQFPPSQTDQNLLRSEATYDYEMSVNGQALHPEYLGVHISQGVEPDSVVPSSTGESQVLESMDKGYLVAPPSQQSLQQITSQFHDALRLNPLEQNSETKEKNIMTLNNHGLEGQVLTSEQPSSVGNTSPSDGSIGSVNFSETAINNATGAVLPEAFASAGQINMLTAGKTLETTLLDERSLLACIVRTIPGWWSNSD</sequence>
<protein>
    <submittedName>
        <fullName evidence="3">Uncharacterized protein</fullName>
    </submittedName>
</protein>
<dbReference type="PANTHER" id="PTHR35766">
    <property type="entry name" value="OS08G0543600 PROTEIN"/>
    <property type="match status" value="1"/>
</dbReference>
<feature type="compositionally biased region" description="Basic and acidic residues" evidence="2">
    <location>
        <begin position="28"/>
        <end position="40"/>
    </location>
</feature>
<dbReference type="EMBL" id="JBBPBK010000001">
    <property type="protein sequence ID" value="KAK9291458.1"/>
    <property type="molecule type" value="Genomic_DNA"/>
</dbReference>
<evidence type="ECO:0000313" key="4">
    <source>
        <dbReference type="Proteomes" id="UP001415857"/>
    </source>
</evidence>
<comment type="caution">
    <text evidence="3">The sequence shown here is derived from an EMBL/GenBank/DDBJ whole genome shotgun (WGS) entry which is preliminary data.</text>
</comment>
<feature type="region of interest" description="Disordered" evidence="2">
    <location>
        <begin position="1"/>
        <end position="53"/>
    </location>
</feature>
<keyword evidence="4" id="KW-1185">Reference proteome</keyword>